<dbReference type="Pfam" id="PF00237">
    <property type="entry name" value="Ribosomal_L22"/>
    <property type="match status" value="1"/>
</dbReference>
<dbReference type="InterPro" id="IPR018260">
    <property type="entry name" value="Ribosomal_uL22_CS"/>
</dbReference>
<dbReference type="PANTHER" id="PTHR13501">
    <property type="entry name" value="CHLOROPLAST 50S RIBOSOMAL PROTEIN L22-RELATED"/>
    <property type="match status" value="1"/>
</dbReference>
<dbReference type="HAMAP" id="MF_01331_B">
    <property type="entry name" value="Ribosomal_uL22_B"/>
    <property type="match status" value="1"/>
</dbReference>
<dbReference type="SUPFAM" id="SSF54843">
    <property type="entry name" value="Ribosomal protein L22"/>
    <property type="match status" value="1"/>
</dbReference>
<dbReference type="Gene3D" id="3.90.470.10">
    <property type="entry name" value="Ribosomal protein L22/L17"/>
    <property type="match status" value="1"/>
</dbReference>
<name>A0A660LEK4_9ACTN</name>
<dbReference type="InterPro" id="IPR001063">
    <property type="entry name" value="Ribosomal_uL22"/>
</dbReference>
<keyword evidence="16" id="KW-1185">Reference proteome</keyword>
<evidence type="ECO:0000256" key="9">
    <source>
        <dbReference type="ARBA" id="ARBA00035207"/>
    </source>
</evidence>
<dbReference type="GO" id="GO:0019843">
    <property type="term" value="F:rRNA binding"/>
    <property type="evidence" value="ECO:0007669"/>
    <property type="project" value="UniProtKB-UniRule"/>
</dbReference>
<dbReference type="InterPro" id="IPR036394">
    <property type="entry name" value="Ribosomal_uL22_sf"/>
</dbReference>
<dbReference type="CDD" id="cd00336">
    <property type="entry name" value="Ribosomal_L22"/>
    <property type="match status" value="1"/>
</dbReference>
<comment type="function">
    <text evidence="10 13">This protein binds specifically to 23S rRNA; its binding is stimulated by other ribosomal proteins, e.g., L4, L17, and L20. It is important during the early stages of 50S assembly. It makes multiple contacts with different domains of the 23S rRNA in the assembled 50S subunit and ribosome.</text>
</comment>
<keyword evidence="5 10" id="KW-0694">RNA-binding</keyword>
<accession>A0A660LEK4</accession>
<comment type="function">
    <text evidence="8">This protein binds specifically to 23S rRNA; its binding is stimulated by other ribosomal proteins, e.g. L4, L17, and L20. It is important during the early stages of 50S assembly. It makes multiple contacts with different domains of the 23S rRNA in the assembled 50S subunit and ribosome.</text>
</comment>
<evidence type="ECO:0000256" key="13">
    <source>
        <dbReference type="RuleBase" id="RU004008"/>
    </source>
</evidence>
<evidence type="ECO:0000256" key="2">
    <source>
        <dbReference type="ARBA" id="ARBA00009451"/>
    </source>
</evidence>
<dbReference type="PROSITE" id="PS00464">
    <property type="entry name" value="RIBOSOMAL_L22"/>
    <property type="match status" value="1"/>
</dbReference>
<sequence>MTPDNEKQTDQVDENVPDDAVEETPQAEGTSAEPVDQQERADEAAARATDAAVEAEEAADEAGTETAVAAAAEAEEAADKAQNAAAAAADKPKREKSRKAREAEQAADQAEEAADEAKKSASRTRSRRGGRAEEPKAVPVGLEVSAQAKYVRTSARKARLVCDHIRGKDVVEARKILAFATRDAAKAWSKLLESAVANAEHNHELVGEELRILSVHADEGPTLKRYRPRAMGRATRIRKRTSHLSITLTPKES</sequence>
<dbReference type="GO" id="GO:0006412">
    <property type="term" value="P:translation"/>
    <property type="evidence" value="ECO:0007669"/>
    <property type="project" value="UniProtKB-UniRule"/>
</dbReference>
<evidence type="ECO:0000256" key="1">
    <source>
        <dbReference type="ARBA" id="ARBA00003478"/>
    </source>
</evidence>
<feature type="compositionally biased region" description="Basic and acidic residues" evidence="14">
    <location>
        <begin position="1"/>
        <end position="10"/>
    </location>
</feature>
<keyword evidence="4 10" id="KW-0699">rRNA-binding</keyword>
<dbReference type="InterPro" id="IPR005727">
    <property type="entry name" value="Ribosomal_uL22_bac/chlpt-type"/>
</dbReference>
<evidence type="ECO:0000256" key="11">
    <source>
        <dbReference type="RuleBase" id="RU004005"/>
    </source>
</evidence>
<evidence type="ECO:0000256" key="10">
    <source>
        <dbReference type="HAMAP-Rule" id="MF_01331"/>
    </source>
</evidence>
<proteinExistence type="inferred from homology"/>
<dbReference type="EMBL" id="RBIL01000001">
    <property type="protein sequence ID" value="RKQ93538.1"/>
    <property type="molecule type" value="Genomic_DNA"/>
</dbReference>
<dbReference type="AlphaFoldDB" id="A0A660LEK4"/>
<feature type="compositionally biased region" description="Acidic residues" evidence="14">
    <location>
        <begin position="53"/>
        <end position="63"/>
    </location>
</feature>
<comment type="function">
    <text evidence="1 10">The globular domain of the protein is located near the polypeptide exit tunnel on the outside of the subunit, while an extended beta-hairpin is found that lines the wall of the exit tunnel in the center of the 70S ribosome.</text>
</comment>
<protein>
    <recommendedName>
        <fullName evidence="9 10">Large ribosomal subunit protein uL22</fullName>
    </recommendedName>
</protein>
<evidence type="ECO:0000256" key="6">
    <source>
        <dbReference type="ARBA" id="ARBA00022980"/>
    </source>
</evidence>
<keyword evidence="6 10" id="KW-0689">Ribosomal protein</keyword>
<comment type="subunit">
    <text evidence="3 10 12">Part of the 50S ribosomal subunit.</text>
</comment>
<dbReference type="GO" id="GO:0003735">
    <property type="term" value="F:structural constituent of ribosome"/>
    <property type="evidence" value="ECO:0007669"/>
    <property type="project" value="InterPro"/>
</dbReference>
<dbReference type="RefSeq" id="WP_211340001.1">
    <property type="nucleotide sequence ID" value="NZ_RBIL01000001.1"/>
</dbReference>
<keyword evidence="7 10" id="KW-0687">Ribonucleoprotein</keyword>
<evidence type="ECO:0000256" key="8">
    <source>
        <dbReference type="ARBA" id="ARBA00025084"/>
    </source>
</evidence>
<evidence type="ECO:0000313" key="16">
    <source>
        <dbReference type="Proteomes" id="UP000278962"/>
    </source>
</evidence>
<evidence type="ECO:0000256" key="12">
    <source>
        <dbReference type="RuleBase" id="RU004006"/>
    </source>
</evidence>
<feature type="region of interest" description="Disordered" evidence="14">
    <location>
        <begin position="1"/>
        <end position="138"/>
    </location>
</feature>
<gene>
    <name evidence="10" type="primary">rplV</name>
    <name evidence="15" type="ORF">C8N24_3406</name>
</gene>
<comment type="caution">
    <text evidence="15">The sequence shown here is derived from an EMBL/GenBank/DDBJ whole genome shotgun (WGS) entry which is preliminary data.</text>
</comment>
<feature type="compositionally biased region" description="Acidic residues" evidence="14">
    <location>
        <begin position="11"/>
        <end position="22"/>
    </location>
</feature>
<evidence type="ECO:0000256" key="7">
    <source>
        <dbReference type="ARBA" id="ARBA00023274"/>
    </source>
</evidence>
<comment type="similarity">
    <text evidence="2 10 11">Belongs to the universal ribosomal protein uL22 family.</text>
</comment>
<evidence type="ECO:0000256" key="14">
    <source>
        <dbReference type="SAM" id="MobiDB-lite"/>
    </source>
</evidence>
<reference evidence="15 16" key="1">
    <citation type="submission" date="2018-10" db="EMBL/GenBank/DDBJ databases">
        <title>Genomic Encyclopedia of Archaeal and Bacterial Type Strains, Phase II (KMG-II): from individual species to whole genera.</title>
        <authorList>
            <person name="Goeker M."/>
        </authorList>
    </citation>
    <scope>NUCLEOTIDE SEQUENCE [LARGE SCALE GENOMIC DNA]</scope>
    <source>
        <strain evidence="15 16">DSM 14954</strain>
    </source>
</reference>
<dbReference type="PANTHER" id="PTHR13501:SF8">
    <property type="entry name" value="LARGE RIBOSOMAL SUBUNIT PROTEIN UL22M"/>
    <property type="match status" value="1"/>
</dbReference>
<feature type="compositionally biased region" description="Low complexity" evidence="14">
    <location>
        <begin position="80"/>
        <end position="89"/>
    </location>
</feature>
<evidence type="ECO:0000256" key="5">
    <source>
        <dbReference type="ARBA" id="ARBA00022884"/>
    </source>
</evidence>
<organism evidence="15 16">
    <name type="scientific">Solirubrobacter pauli</name>
    <dbReference type="NCBI Taxonomy" id="166793"/>
    <lineage>
        <taxon>Bacteria</taxon>
        <taxon>Bacillati</taxon>
        <taxon>Actinomycetota</taxon>
        <taxon>Thermoleophilia</taxon>
        <taxon>Solirubrobacterales</taxon>
        <taxon>Solirubrobacteraceae</taxon>
        <taxon>Solirubrobacter</taxon>
    </lineage>
</organism>
<evidence type="ECO:0000313" key="15">
    <source>
        <dbReference type="EMBL" id="RKQ93538.1"/>
    </source>
</evidence>
<dbReference type="Proteomes" id="UP000278962">
    <property type="component" value="Unassembled WGS sequence"/>
</dbReference>
<evidence type="ECO:0000256" key="3">
    <source>
        <dbReference type="ARBA" id="ARBA00011838"/>
    </source>
</evidence>
<dbReference type="InterPro" id="IPR047867">
    <property type="entry name" value="Ribosomal_uL22_bac/org-type"/>
</dbReference>
<dbReference type="NCBIfam" id="TIGR01044">
    <property type="entry name" value="rplV_bact"/>
    <property type="match status" value="1"/>
</dbReference>
<feature type="compositionally biased region" description="Basic residues" evidence="14">
    <location>
        <begin position="120"/>
        <end position="129"/>
    </location>
</feature>
<evidence type="ECO:0000256" key="4">
    <source>
        <dbReference type="ARBA" id="ARBA00022730"/>
    </source>
</evidence>
<dbReference type="GO" id="GO:0022625">
    <property type="term" value="C:cytosolic large ribosomal subunit"/>
    <property type="evidence" value="ECO:0007669"/>
    <property type="project" value="TreeGrafter"/>
</dbReference>